<comment type="caution">
    <text evidence="3">The sequence shown here is derived from an EMBL/GenBank/DDBJ whole genome shotgun (WGS) entry which is preliminary data.</text>
</comment>
<evidence type="ECO:0000256" key="1">
    <source>
        <dbReference type="ARBA" id="ARBA00023002"/>
    </source>
</evidence>
<dbReference type="SUPFAM" id="SSF51197">
    <property type="entry name" value="Clavaminate synthase-like"/>
    <property type="match status" value="1"/>
</dbReference>
<dbReference type="Pfam" id="PF02668">
    <property type="entry name" value="TauD"/>
    <property type="match status" value="2"/>
</dbReference>
<sequence length="407" mass="45593">MTALVERVTDLLSSNLSISSPEAATTRTAATTESIEAPVSGSQQPDIEYHPDEAKWKARTARRLAEDPTLPQQSLPEGFPKHLDSPLVWEGKDWTEASQWEYTLTAEHLKEIDDAVKHFRALDKPFGYISPATFPLPTLAPVLSELAHELHNGRGFFVLRTIPVDSYSREDNILIYAGISSYVGGKRAVQDAGNIVVGHIKDLSDTNPLKTIGAPAYTTDKQVFHTDIGDIISLFVLETAAQGGTSRISSSWRVYNELAETRPDLIRTLAEPWPFDTFGYARRVFTGYLGLPRSQGIPPITEAQAEALDAIHFLAEKHSLGLSFQKGDIQYINNLSIFHGRDGYVDAPDRRRHLLRLWPRNEELAWKIPDELQHVWKRLYETATPDNEQFPLEPEILKKTKGGAVYV</sequence>
<dbReference type="InterPro" id="IPR042098">
    <property type="entry name" value="TauD-like_sf"/>
</dbReference>
<dbReference type="InterPro" id="IPR050411">
    <property type="entry name" value="AlphaKG_dependent_hydroxylases"/>
</dbReference>
<feature type="domain" description="TauD/TfdA-like" evidence="2">
    <location>
        <begin position="127"/>
        <end position="277"/>
    </location>
</feature>
<reference evidence="3" key="1">
    <citation type="submission" date="2021-02" db="EMBL/GenBank/DDBJ databases">
        <title>Psilocybe cubensis genome.</title>
        <authorList>
            <person name="Mckernan K.J."/>
            <person name="Crawford S."/>
            <person name="Trippe A."/>
            <person name="Kane L.T."/>
            <person name="Mclaughlin S."/>
        </authorList>
    </citation>
    <scope>NUCLEOTIDE SEQUENCE [LARGE SCALE GENOMIC DNA]</scope>
    <source>
        <strain evidence="3">MGC-MH-2018</strain>
    </source>
</reference>
<gene>
    <name evidence="3" type="ORF">JR316_000094</name>
</gene>
<dbReference type="PANTHER" id="PTHR10696">
    <property type="entry name" value="GAMMA-BUTYROBETAINE HYDROXYLASE-RELATED"/>
    <property type="match status" value="1"/>
</dbReference>
<evidence type="ECO:0000313" key="3">
    <source>
        <dbReference type="EMBL" id="KAG5173438.1"/>
    </source>
</evidence>
<dbReference type="PANTHER" id="PTHR10696:SF54">
    <property type="entry name" value="FAMILY OXIDOREDUCTASE, PUTATIVE (AFU_ORTHOLOGUE AFUA_4G13850)-RELATED"/>
    <property type="match status" value="1"/>
</dbReference>
<dbReference type="Gene3D" id="3.60.130.10">
    <property type="entry name" value="Clavaminate synthase-like"/>
    <property type="match status" value="1"/>
</dbReference>
<organism evidence="3">
    <name type="scientific">Psilocybe cubensis</name>
    <name type="common">Psychedelic mushroom</name>
    <name type="synonym">Stropharia cubensis</name>
    <dbReference type="NCBI Taxonomy" id="181762"/>
    <lineage>
        <taxon>Eukaryota</taxon>
        <taxon>Fungi</taxon>
        <taxon>Dikarya</taxon>
        <taxon>Basidiomycota</taxon>
        <taxon>Agaricomycotina</taxon>
        <taxon>Agaricomycetes</taxon>
        <taxon>Agaricomycetidae</taxon>
        <taxon>Agaricales</taxon>
        <taxon>Agaricineae</taxon>
        <taxon>Strophariaceae</taxon>
        <taxon>Psilocybe</taxon>
    </lineage>
</organism>
<feature type="domain" description="TauD/TfdA-like" evidence="2">
    <location>
        <begin position="291"/>
        <end position="358"/>
    </location>
</feature>
<accession>A0A8H7Y691</accession>
<dbReference type="EMBL" id="JAFIQS010000001">
    <property type="protein sequence ID" value="KAG5173438.1"/>
    <property type="molecule type" value="Genomic_DNA"/>
</dbReference>
<keyword evidence="1" id="KW-0560">Oxidoreductase</keyword>
<dbReference type="AlphaFoldDB" id="A0A8H7Y691"/>
<dbReference type="InterPro" id="IPR003819">
    <property type="entry name" value="TauD/TfdA-like"/>
</dbReference>
<evidence type="ECO:0000259" key="2">
    <source>
        <dbReference type="Pfam" id="PF02668"/>
    </source>
</evidence>
<name>A0A8H7Y691_PSICU</name>
<proteinExistence type="predicted"/>
<protein>
    <recommendedName>
        <fullName evidence="2">TauD/TfdA-like domain-containing protein</fullName>
    </recommendedName>
</protein>
<dbReference type="GO" id="GO:0016491">
    <property type="term" value="F:oxidoreductase activity"/>
    <property type="evidence" value="ECO:0007669"/>
    <property type="project" value="UniProtKB-KW"/>
</dbReference>